<dbReference type="PANTHER" id="PTHR24222">
    <property type="entry name" value="ABC TRANSPORTER B FAMILY"/>
    <property type="match status" value="1"/>
</dbReference>
<dbReference type="InterPro" id="IPR039421">
    <property type="entry name" value="Type_1_exporter"/>
</dbReference>
<gene>
    <name evidence="1" type="ORF">LTRI10_LOCUS25664</name>
</gene>
<name>A0AAV2EER7_9ROSI</name>
<dbReference type="SUPFAM" id="SSF52540">
    <property type="entry name" value="P-loop containing nucleoside triphosphate hydrolases"/>
    <property type="match status" value="1"/>
</dbReference>
<dbReference type="Proteomes" id="UP001497516">
    <property type="component" value="Chromosome 4"/>
</dbReference>
<dbReference type="PANTHER" id="PTHR24222:SF48">
    <property type="entry name" value="ABC TRANSPORTER B FAMILY MEMBER 15"/>
    <property type="match status" value="1"/>
</dbReference>
<dbReference type="Gene3D" id="3.40.50.300">
    <property type="entry name" value="P-loop containing nucleotide triphosphate hydrolases"/>
    <property type="match status" value="1"/>
</dbReference>
<dbReference type="GO" id="GO:0005886">
    <property type="term" value="C:plasma membrane"/>
    <property type="evidence" value="ECO:0007669"/>
    <property type="project" value="TreeGrafter"/>
</dbReference>
<dbReference type="GO" id="GO:0042626">
    <property type="term" value="F:ATPase-coupled transmembrane transporter activity"/>
    <property type="evidence" value="ECO:0007669"/>
    <property type="project" value="TreeGrafter"/>
</dbReference>
<evidence type="ECO:0000313" key="1">
    <source>
        <dbReference type="EMBL" id="CAL1384461.1"/>
    </source>
</evidence>
<evidence type="ECO:0000313" key="2">
    <source>
        <dbReference type="Proteomes" id="UP001497516"/>
    </source>
</evidence>
<dbReference type="InterPro" id="IPR027417">
    <property type="entry name" value="P-loop_NTPase"/>
</dbReference>
<accession>A0AAV2EER7</accession>
<sequence>MDCYFVRVQSADIQPQKIILQDEAMSTALYTVSENLVQEALERMVAGRTCMMVAHRGSLQNSDSIAVIKNGQVAEEVYHIMSSCR</sequence>
<proteinExistence type="predicted"/>
<keyword evidence="2" id="KW-1185">Reference proteome</keyword>
<reference evidence="1 2" key="1">
    <citation type="submission" date="2024-04" db="EMBL/GenBank/DDBJ databases">
        <authorList>
            <person name="Fracassetti M."/>
        </authorList>
    </citation>
    <scope>NUCLEOTIDE SEQUENCE [LARGE SCALE GENOMIC DNA]</scope>
</reference>
<dbReference type="AlphaFoldDB" id="A0AAV2EER7"/>
<dbReference type="EMBL" id="OZ034817">
    <property type="protein sequence ID" value="CAL1384461.1"/>
    <property type="molecule type" value="Genomic_DNA"/>
</dbReference>
<organism evidence="1 2">
    <name type="scientific">Linum trigynum</name>
    <dbReference type="NCBI Taxonomy" id="586398"/>
    <lineage>
        <taxon>Eukaryota</taxon>
        <taxon>Viridiplantae</taxon>
        <taxon>Streptophyta</taxon>
        <taxon>Embryophyta</taxon>
        <taxon>Tracheophyta</taxon>
        <taxon>Spermatophyta</taxon>
        <taxon>Magnoliopsida</taxon>
        <taxon>eudicotyledons</taxon>
        <taxon>Gunneridae</taxon>
        <taxon>Pentapetalae</taxon>
        <taxon>rosids</taxon>
        <taxon>fabids</taxon>
        <taxon>Malpighiales</taxon>
        <taxon>Linaceae</taxon>
        <taxon>Linum</taxon>
    </lineage>
</organism>
<protein>
    <submittedName>
        <fullName evidence="1">Uncharacterized protein</fullName>
    </submittedName>
</protein>